<dbReference type="CDD" id="cd03441">
    <property type="entry name" value="R_hydratase_like"/>
    <property type="match status" value="1"/>
</dbReference>
<dbReference type="Gene3D" id="3.10.129.10">
    <property type="entry name" value="Hotdog Thioesterase"/>
    <property type="match status" value="2"/>
</dbReference>
<dbReference type="PANTHER" id="PTHR43437:SF3">
    <property type="entry name" value="HYDROXYACYL-THIOESTER DEHYDRATASE TYPE 2, MITOCHONDRIAL"/>
    <property type="match status" value="1"/>
</dbReference>
<dbReference type="InterPro" id="IPR050965">
    <property type="entry name" value="UPF0336/Enoyl-CoA_hydratase"/>
</dbReference>
<protein>
    <recommendedName>
        <fullName evidence="6">Dehydratase</fullName>
    </recommendedName>
</protein>
<accession>A0A830FEZ6</accession>
<dbReference type="InterPro" id="IPR039569">
    <property type="entry name" value="FAS1-like_DH_region"/>
</dbReference>
<comment type="caution">
    <text evidence="4">The sequence shown here is derived from an EMBL/GenBank/DDBJ whole genome shotgun (WGS) entry which is preliminary data.</text>
</comment>
<dbReference type="RefSeq" id="WP_188975200.1">
    <property type="nucleotide sequence ID" value="NZ_BMPG01000001.1"/>
</dbReference>
<dbReference type="Proteomes" id="UP000607197">
    <property type="component" value="Unassembled WGS sequence"/>
</dbReference>
<dbReference type="Pfam" id="PF13452">
    <property type="entry name" value="FAS1_DH_region"/>
    <property type="match status" value="1"/>
</dbReference>
<proteinExistence type="predicted"/>
<name>A0A830FEZ6_9EURY</name>
<dbReference type="Pfam" id="PF01575">
    <property type="entry name" value="MaoC_dehydratas"/>
    <property type="match status" value="1"/>
</dbReference>
<feature type="domain" description="MaoC-like" evidence="2">
    <location>
        <begin position="175"/>
        <end position="280"/>
    </location>
</feature>
<dbReference type="GO" id="GO:0006633">
    <property type="term" value="P:fatty acid biosynthetic process"/>
    <property type="evidence" value="ECO:0007669"/>
    <property type="project" value="TreeGrafter"/>
</dbReference>
<dbReference type="InterPro" id="IPR002539">
    <property type="entry name" value="MaoC-like_dom"/>
</dbReference>
<gene>
    <name evidence="4" type="ORF">GCM10009039_03350</name>
</gene>
<evidence type="ECO:0000259" key="3">
    <source>
        <dbReference type="Pfam" id="PF13452"/>
    </source>
</evidence>
<feature type="compositionally biased region" description="Polar residues" evidence="1">
    <location>
        <begin position="154"/>
        <end position="166"/>
    </location>
</feature>
<evidence type="ECO:0008006" key="6">
    <source>
        <dbReference type="Google" id="ProtNLM"/>
    </source>
</evidence>
<dbReference type="OrthoDB" id="51509at2157"/>
<dbReference type="GO" id="GO:0019171">
    <property type="term" value="F:(3R)-hydroxyacyl-[acyl-carrier-protein] dehydratase activity"/>
    <property type="evidence" value="ECO:0007669"/>
    <property type="project" value="TreeGrafter"/>
</dbReference>
<feature type="domain" description="FAS1-like dehydratase" evidence="3">
    <location>
        <begin position="12"/>
        <end position="149"/>
    </location>
</feature>
<reference evidence="4" key="2">
    <citation type="submission" date="2020-09" db="EMBL/GenBank/DDBJ databases">
        <authorList>
            <person name="Sun Q."/>
            <person name="Ohkuma M."/>
        </authorList>
    </citation>
    <scope>NUCLEOTIDE SEQUENCE</scope>
    <source>
        <strain evidence="4">JCM 19596</strain>
    </source>
</reference>
<evidence type="ECO:0000313" key="4">
    <source>
        <dbReference type="EMBL" id="GGL48464.1"/>
    </source>
</evidence>
<keyword evidence="5" id="KW-1185">Reference proteome</keyword>
<organism evidence="4 5">
    <name type="scientific">Halocalculus aciditolerans</name>
    <dbReference type="NCBI Taxonomy" id="1383812"/>
    <lineage>
        <taxon>Archaea</taxon>
        <taxon>Methanobacteriati</taxon>
        <taxon>Methanobacteriota</taxon>
        <taxon>Stenosarchaea group</taxon>
        <taxon>Halobacteria</taxon>
        <taxon>Halobacteriales</taxon>
        <taxon>Halobacteriaceae</taxon>
        <taxon>Halocalculus</taxon>
    </lineage>
</organism>
<dbReference type="SUPFAM" id="SSF54637">
    <property type="entry name" value="Thioesterase/thiol ester dehydrase-isomerase"/>
    <property type="match status" value="2"/>
</dbReference>
<reference evidence="4" key="1">
    <citation type="journal article" date="2014" name="Int. J. Syst. Evol. Microbiol.">
        <title>Complete genome sequence of Corynebacterium casei LMG S-19264T (=DSM 44701T), isolated from a smear-ripened cheese.</title>
        <authorList>
            <consortium name="US DOE Joint Genome Institute (JGI-PGF)"/>
            <person name="Walter F."/>
            <person name="Albersmeier A."/>
            <person name="Kalinowski J."/>
            <person name="Ruckert C."/>
        </authorList>
    </citation>
    <scope>NUCLEOTIDE SEQUENCE</scope>
    <source>
        <strain evidence="4">JCM 19596</strain>
    </source>
</reference>
<dbReference type="InterPro" id="IPR029069">
    <property type="entry name" value="HotDog_dom_sf"/>
</dbReference>
<sequence>MPTIPFADIEAQVGETHRTAEGLRVEAGKVAEFARAVRDPAPIYTDADAAQNAGFDAIPAPPTFTRTAAFPRYRPEGIDADLGFDLGFEQANILHGEQRYRYDRPLVVGDELYGETTLEDAFQREGRRADLTFAVLRTDFYDADDERVQSAWNTRIETSGAPSESAETGDPLADPDHSTDPLERRDFVQYAGASGDFNPIHYDEPFATGAGHPSVFAQGMFTAGVASRVARERIGLRDLAGFRTRFAAQVFPDDTLHVALDATESDEESENDEDYAVTVKTGEGRTVATGGVTTR</sequence>
<evidence type="ECO:0000259" key="2">
    <source>
        <dbReference type="Pfam" id="PF01575"/>
    </source>
</evidence>
<dbReference type="PANTHER" id="PTHR43437">
    <property type="entry name" value="HYDROXYACYL-THIOESTER DEHYDRATASE TYPE 2, MITOCHONDRIAL-RELATED"/>
    <property type="match status" value="1"/>
</dbReference>
<dbReference type="EMBL" id="BMPG01000001">
    <property type="protein sequence ID" value="GGL48464.1"/>
    <property type="molecule type" value="Genomic_DNA"/>
</dbReference>
<evidence type="ECO:0000256" key="1">
    <source>
        <dbReference type="SAM" id="MobiDB-lite"/>
    </source>
</evidence>
<dbReference type="AlphaFoldDB" id="A0A830FEZ6"/>
<feature type="region of interest" description="Disordered" evidence="1">
    <location>
        <begin position="154"/>
        <end position="181"/>
    </location>
</feature>
<evidence type="ECO:0000313" key="5">
    <source>
        <dbReference type="Proteomes" id="UP000607197"/>
    </source>
</evidence>